<dbReference type="OrthoDB" id="6443879at2"/>
<feature type="transmembrane region" description="Helical" evidence="1">
    <location>
        <begin position="138"/>
        <end position="160"/>
    </location>
</feature>
<accession>A0A133XZQ1</accession>
<evidence type="ECO:0000256" key="1">
    <source>
        <dbReference type="SAM" id="Phobius"/>
    </source>
</evidence>
<name>A0A133XZQ1_9LACT</name>
<dbReference type="Proteomes" id="UP000070422">
    <property type="component" value="Unassembled WGS sequence"/>
</dbReference>
<protein>
    <recommendedName>
        <fullName evidence="4">DUF819 family protein</fullName>
    </recommendedName>
</protein>
<keyword evidence="1" id="KW-1133">Transmembrane helix</keyword>
<dbReference type="PATRIC" id="fig|87541.4.peg.788"/>
<reference evidence="2 3" key="1">
    <citation type="submission" date="2016-01" db="EMBL/GenBank/DDBJ databases">
        <authorList>
            <person name="Oliw E.H."/>
        </authorList>
    </citation>
    <scope>NUCLEOTIDE SEQUENCE [LARGE SCALE GENOMIC DNA]</scope>
    <source>
        <strain evidence="2 3">KA00635</strain>
    </source>
</reference>
<dbReference type="AlphaFoldDB" id="A0A133XZQ1"/>
<feature type="transmembrane region" description="Helical" evidence="1">
    <location>
        <begin position="12"/>
        <end position="31"/>
    </location>
</feature>
<comment type="caution">
    <text evidence="2">The sequence shown here is derived from an EMBL/GenBank/DDBJ whole genome shotgun (WGS) entry which is preliminary data.</text>
</comment>
<proteinExistence type="predicted"/>
<dbReference type="RefSeq" id="WP_060936749.1">
    <property type="nucleotide sequence ID" value="NZ_JASOZP010000017.1"/>
</dbReference>
<evidence type="ECO:0008006" key="4">
    <source>
        <dbReference type="Google" id="ProtNLM"/>
    </source>
</evidence>
<dbReference type="EMBL" id="LSCQ01000042">
    <property type="protein sequence ID" value="KXB36427.1"/>
    <property type="molecule type" value="Genomic_DNA"/>
</dbReference>
<organism evidence="2 3">
    <name type="scientific">Aerococcus christensenii</name>
    <dbReference type="NCBI Taxonomy" id="87541"/>
    <lineage>
        <taxon>Bacteria</taxon>
        <taxon>Bacillati</taxon>
        <taxon>Bacillota</taxon>
        <taxon>Bacilli</taxon>
        <taxon>Lactobacillales</taxon>
        <taxon>Aerococcaceae</taxon>
        <taxon>Aerococcus</taxon>
    </lineage>
</organism>
<dbReference type="STRING" id="87541.AWM71_01015"/>
<feature type="transmembrane region" description="Helical" evidence="1">
    <location>
        <begin position="43"/>
        <end position="64"/>
    </location>
</feature>
<evidence type="ECO:0000313" key="3">
    <source>
        <dbReference type="Proteomes" id="UP000070422"/>
    </source>
</evidence>
<keyword evidence="1" id="KW-0472">Membrane</keyword>
<feature type="transmembrane region" description="Helical" evidence="1">
    <location>
        <begin position="76"/>
        <end position="98"/>
    </location>
</feature>
<feature type="transmembrane region" description="Helical" evidence="1">
    <location>
        <begin position="104"/>
        <end position="126"/>
    </location>
</feature>
<sequence>MENKTLKHYIDEGARVFLGCFLILFTQWIKLFKNPKSTPITGWTFLGLVVLFVFSMFGIMVADYTKAKNIPVAKDFPILGWVSIVSLIFCLLCGDVVIKSIQAVDFLAITTPILAVAGISVADSLLDLKRTSWKIAIVAVFVFIGTYLGSAIIAQIGLWVTGAL</sequence>
<keyword evidence="1" id="KW-0812">Transmembrane</keyword>
<gene>
    <name evidence="2" type="ORF">HMPREF3187_00794</name>
</gene>
<evidence type="ECO:0000313" key="2">
    <source>
        <dbReference type="EMBL" id="KXB36427.1"/>
    </source>
</evidence>